<evidence type="ECO:0000256" key="1">
    <source>
        <dbReference type="SAM" id="MobiDB-lite"/>
    </source>
</evidence>
<comment type="caution">
    <text evidence="2">The sequence shown here is derived from an EMBL/GenBank/DDBJ whole genome shotgun (WGS) entry which is preliminary data.</text>
</comment>
<gene>
    <name evidence="2" type="ORF">EVAR_47421_1</name>
</gene>
<evidence type="ECO:0000313" key="3">
    <source>
        <dbReference type="Proteomes" id="UP000299102"/>
    </source>
</evidence>
<organism evidence="2 3">
    <name type="scientific">Eumeta variegata</name>
    <name type="common">Bagworm moth</name>
    <name type="synonym">Eumeta japonica</name>
    <dbReference type="NCBI Taxonomy" id="151549"/>
    <lineage>
        <taxon>Eukaryota</taxon>
        <taxon>Metazoa</taxon>
        <taxon>Ecdysozoa</taxon>
        <taxon>Arthropoda</taxon>
        <taxon>Hexapoda</taxon>
        <taxon>Insecta</taxon>
        <taxon>Pterygota</taxon>
        <taxon>Neoptera</taxon>
        <taxon>Endopterygota</taxon>
        <taxon>Lepidoptera</taxon>
        <taxon>Glossata</taxon>
        <taxon>Ditrysia</taxon>
        <taxon>Tineoidea</taxon>
        <taxon>Psychidae</taxon>
        <taxon>Oiketicinae</taxon>
        <taxon>Eumeta</taxon>
    </lineage>
</organism>
<evidence type="ECO:0000313" key="2">
    <source>
        <dbReference type="EMBL" id="GBP69146.1"/>
    </source>
</evidence>
<proteinExistence type="predicted"/>
<accession>A0A4C1XZS8</accession>
<sequence length="106" mass="12158">MISVNLPPKLDHAAPGVFVIFHTPPKTFLSAFVRRRVAARAPRPAPRPRCESRMSLSRVPGHRAAVMRARTRRPTADKYLRRRRSRYATRSNMWVQGIESWSADPP</sequence>
<feature type="region of interest" description="Disordered" evidence="1">
    <location>
        <begin position="39"/>
        <end position="77"/>
    </location>
</feature>
<dbReference type="AlphaFoldDB" id="A0A4C1XZS8"/>
<dbReference type="EMBL" id="BGZK01001031">
    <property type="protein sequence ID" value="GBP69146.1"/>
    <property type="molecule type" value="Genomic_DNA"/>
</dbReference>
<reference evidence="2 3" key="1">
    <citation type="journal article" date="2019" name="Commun. Biol.">
        <title>The bagworm genome reveals a unique fibroin gene that provides high tensile strength.</title>
        <authorList>
            <person name="Kono N."/>
            <person name="Nakamura H."/>
            <person name="Ohtoshi R."/>
            <person name="Tomita M."/>
            <person name="Numata K."/>
            <person name="Arakawa K."/>
        </authorList>
    </citation>
    <scope>NUCLEOTIDE SEQUENCE [LARGE SCALE GENOMIC DNA]</scope>
</reference>
<keyword evidence="3" id="KW-1185">Reference proteome</keyword>
<protein>
    <submittedName>
        <fullName evidence="2">Uncharacterized protein</fullName>
    </submittedName>
</protein>
<name>A0A4C1XZS8_EUMVA</name>
<dbReference type="Proteomes" id="UP000299102">
    <property type="component" value="Unassembled WGS sequence"/>
</dbReference>